<dbReference type="KEGG" id="cpas:Clopa_0332"/>
<name>R4K4C5_CLOPA</name>
<gene>
    <name evidence="1" type="ORF">Clopa_0332</name>
</gene>
<sequence>MRIGDILRENDVGNYNKLMKVRDKKKYRDLNESDIKELMSHSTYRRHKGAIKQVR</sequence>
<accession>R4K4C5</accession>
<reference evidence="1 2" key="1">
    <citation type="submission" date="2012-01" db="EMBL/GenBank/DDBJ databases">
        <title>Complete sequence of chromosome of Clostridium pasteurianum BC1.</title>
        <authorList>
            <consortium name="US DOE Joint Genome Institute"/>
            <person name="Lucas S."/>
            <person name="Han J."/>
            <person name="Lapidus A."/>
            <person name="Cheng J.-F."/>
            <person name="Goodwin L."/>
            <person name="Pitluck S."/>
            <person name="Peters L."/>
            <person name="Mikhailova N."/>
            <person name="Teshima H."/>
            <person name="Detter J.C."/>
            <person name="Han C."/>
            <person name="Tapia R."/>
            <person name="Land M."/>
            <person name="Hauser L."/>
            <person name="Kyrpides N."/>
            <person name="Ivanova N."/>
            <person name="Pagani I."/>
            <person name="Dunn J."/>
            <person name="Taghavi S."/>
            <person name="Francis A."/>
            <person name="van der Lelie D."/>
            <person name="Woyke T."/>
        </authorList>
    </citation>
    <scope>NUCLEOTIDE SEQUENCE [LARGE SCALE GENOMIC DNA]</scope>
    <source>
        <strain evidence="1 2">BC1</strain>
    </source>
</reference>
<dbReference type="STRING" id="86416.Clopa_0332"/>
<evidence type="ECO:0000313" key="2">
    <source>
        <dbReference type="Proteomes" id="UP000013523"/>
    </source>
</evidence>
<evidence type="ECO:0000313" key="1">
    <source>
        <dbReference type="EMBL" id="AGK95394.1"/>
    </source>
</evidence>
<dbReference type="HOGENOM" id="CLU_3078611_0_0_9"/>
<dbReference type="EMBL" id="CP003261">
    <property type="protein sequence ID" value="AGK95394.1"/>
    <property type="molecule type" value="Genomic_DNA"/>
</dbReference>
<protein>
    <submittedName>
        <fullName evidence="1">Uncharacterized protein</fullName>
    </submittedName>
</protein>
<dbReference type="Proteomes" id="UP000013523">
    <property type="component" value="Chromosome"/>
</dbReference>
<dbReference type="AlphaFoldDB" id="R4K4C5"/>
<dbReference type="RefSeq" id="WP_015613721.1">
    <property type="nucleotide sequence ID" value="NC_021182.1"/>
</dbReference>
<organism evidence="1 2">
    <name type="scientific">Clostridium pasteurianum BC1</name>
    <dbReference type="NCBI Taxonomy" id="86416"/>
    <lineage>
        <taxon>Bacteria</taxon>
        <taxon>Bacillati</taxon>
        <taxon>Bacillota</taxon>
        <taxon>Clostridia</taxon>
        <taxon>Eubacteriales</taxon>
        <taxon>Clostridiaceae</taxon>
        <taxon>Clostridium</taxon>
    </lineage>
</organism>
<proteinExistence type="predicted"/>
<keyword evidence="2" id="KW-1185">Reference proteome</keyword>
<dbReference type="PATRIC" id="fig|86416.3.peg.310"/>